<accession>A0A5N5UD91</accession>
<sequence>MSADDLPDRVWEPPRLARALVGVVTLAAVVFLLGRLGVRQVVPTAVVGAACGAAGLWLLARDRYRPAAVALGTLLFVPVGAAVGATVLQTALAETGSLLATRTLEQLTLAVVRLVLALLVVAACTVALFGSFATGRTLEPENVSHGFWTVAKLAIPATAYVLVVGGVAVLSSPAVPPTVDLVRLLGTGVDALATILLSPPSPAVVATGVEGLAAEVAVATFAVLALGGLFGVRSLLARLPVAELLATADGVDDDRASELVATVVSTLSTVGLLALIPVALVAIADFVVSPAVVVSTLGPTPARFLFDVASTSLLRWLAVGAMVGAVATALLLAQLRWLIRQSTAETVVPLLPWLAGIGALAATVVAAPGLVPSLIARIAGRLGQFSGQFEQLAGGIVSFYGPGTLLATLFVATLLVTLTLLAGLSLLLRLGLLTRAQPGAALAGAGLFVAAGLAAGRSASLGVVAVVVAAALLASDLGRDGRTLGTELGRYADTTGVQTVRAGFLTVTGVGALAAALAVRRFALDGFVTNLPAALPLVGAVGCCVALVLVLWR</sequence>
<organism evidence="2 4">
    <name type="scientific">Halosegnis rubeus</name>
    <dbReference type="NCBI Taxonomy" id="2212850"/>
    <lineage>
        <taxon>Archaea</taxon>
        <taxon>Methanobacteriati</taxon>
        <taxon>Methanobacteriota</taxon>
        <taxon>Stenosarchaea group</taxon>
        <taxon>Halobacteria</taxon>
        <taxon>Halobacteriales</taxon>
        <taxon>Natronomonadaceae</taxon>
        <taxon>Halosegnis</taxon>
    </lineage>
</organism>
<evidence type="ECO:0000313" key="3">
    <source>
        <dbReference type="EMBL" id="KAB7516474.1"/>
    </source>
</evidence>
<feature type="transmembrane region" description="Helical" evidence="1">
    <location>
        <begin position="182"/>
        <end position="200"/>
    </location>
</feature>
<dbReference type="Proteomes" id="UP000326302">
    <property type="component" value="Unassembled WGS sequence"/>
</dbReference>
<feature type="transmembrane region" description="Helical" evidence="1">
    <location>
        <begin position="212"/>
        <end position="232"/>
    </location>
</feature>
<keyword evidence="5" id="KW-1185">Reference proteome</keyword>
<feature type="transmembrane region" description="Helical" evidence="1">
    <location>
        <begin position="405"/>
        <end position="427"/>
    </location>
</feature>
<dbReference type="AlphaFoldDB" id="A0A5N5UD91"/>
<feature type="transmembrane region" description="Helical" evidence="1">
    <location>
        <begin position="350"/>
        <end position="371"/>
    </location>
</feature>
<evidence type="ECO:0000256" key="1">
    <source>
        <dbReference type="SAM" id="Phobius"/>
    </source>
</evidence>
<feature type="transmembrane region" description="Helical" evidence="1">
    <location>
        <begin position="109"/>
        <end position="133"/>
    </location>
</feature>
<proteinExistence type="predicted"/>
<evidence type="ECO:0000313" key="5">
    <source>
        <dbReference type="Proteomes" id="UP000326865"/>
    </source>
</evidence>
<feature type="transmembrane region" description="Helical" evidence="1">
    <location>
        <begin position="272"/>
        <end position="293"/>
    </location>
</feature>
<feature type="transmembrane region" description="Helical" evidence="1">
    <location>
        <begin position="313"/>
        <end position="338"/>
    </location>
</feature>
<accession>A0A5N5UCP7</accession>
<feature type="transmembrane region" description="Helical" evidence="1">
    <location>
        <begin position="41"/>
        <end position="60"/>
    </location>
</feature>
<name>A0A5N5UD91_9EURY</name>
<feature type="transmembrane region" description="Helical" evidence="1">
    <location>
        <begin position="439"/>
        <end position="455"/>
    </location>
</feature>
<feature type="transmembrane region" description="Helical" evidence="1">
    <location>
        <begin position="461"/>
        <end position="478"/>
    </location>
</feature>
<feature type="transmembrane region" description="Helical" evidence="1">
    <location>
        <begin position="499"/>
        <end position="519"/>
    </location>
</feature>
<feature type="transmembrane region" description="Helical" evidence="1">
    <location>
        <begin position="153"/>
        <end position="170"/>
    </location>
</feature>
<evidence type="ECO:0000313" key="4">
    <source>
        <dbReference type="Proteomes" id="UP000326302"/>
    </source>
</evidence>
<keyword evidence="1" id="KW-0472">Membrane</keyword>
<dbReference type="EMBL" id="QKKZ01000001">
    <property type="protein sequence ID" value="KAB7516474.1"/>
    <property type="molecule type" value="Genomic_DNA"/>
</dbReference>
<protein>
    <submittedName>
        <fullName evidence="2">Uncharacterized protein</fullName>
    </submittedName>
</protein>
<gene>
    <name evidence="3" type="ORF">DM867_04995</name>
    <name evidence="2" type="ORF">DMP03_09380</name>
</gene>
<evidence type="ECO:0000313" key="2">
    <source>
        <dbReference type="EMBL" id="KAB7515422.1"/>
    </source>
</evidence>
<feature type="transmembrane region" description="Helical" evidence="1">
    <location>
        <begin position="16"/>
        <end position="34"/>
    </location>
</feature>
<dbReference type="Proteomes" id="UP000326865">
    <property type="component" value="Unassembled WGS sequence"/>
</dbReference>
<keyword evidence="1" id="KW-1133">Transmembrane helix</keyword>
<keyword evidence="1" id="KW-0812">Transmembrane</keyword>
<dbReference type="RefSeq" id="WP_152120417.1">
    <property type="nucleotide sequence ID" value="NZ_QJOW01000003.1"/>
</dbReference>
<dbReference type="OrthoDB" id="383332at2157"/>
<comment type="caution">
    <text evidence="2">The sequence shown here is derived from an EMBL/GenBank/DDBJ whole genome shotgun (WGS) entry which is preliminary data.</text>
</comment>
<feature type="transmembrane region" description="Helical" evidence="1">
    <location>
        <begin position="66"/>
        <end position="88"/>
    </location>
</feature>
<dbReference type="EMBL" id="QJOW01000003">
    <property type="protein sequence ID" value="KAB7515422.1"/>
    <property type="molecule type" value="Genomic_DNA"/>
</dbReference>
<reference evidence="4 5" key="1">
    <citation type="submission" date="2019-10" db="EMBL/GenBank/DDBJ databases">
        <title>Unraveling microbial dark matter from salterns through culturing: the case of the genus Halosegnis.</title>
        <authorList>
            <person name="Duran-Viseras A."/>
            <person name="Andrei A.-S."/>
            <person name="Vera-Gargallo B."/>
            <person name="Ghai R."/>
            <person name="Sanchez-Porro C."/>
            <person name="Ventosa A."/>
        </authorList>
    </citation>
    <scope>NUCLEOTIDE SEQUENCE [LARGE SCALE GENOMIC DNA]</scope>
    <source>
        <strain evidence="2 4">F17-44</strain>
        <strain evidence="3 5">F18-79</strain>
    </source>
</reference>
<feature type="transmembrane region" description="Helical" evidence="1">
    <location>
        <begin position="531"/>
        <end position="552"/>
    </location>
</feature>